<evidence type="ECO:0000256" key="3">
    <source>
        <dbReference type="ARBA" id="ARBA00022679"/>
    </source>
</evidence>
<evidence type="ECO:0000256" key="2">
    <source>
        <dbReference type="ARBA" id="ARBA00006490"/>
    </source>
</evidence>
<gene>
    <name evidence="10" type="ORF">H9945_00565</name>
</gene>
<dbReference type="AlphaFoldDB" id="A0A9D2S2J2"/>
<dbReference type="PANTHER" id="PTHR11601">
    <property type="entry name" value="CYSTEINE DESULFURYLASE FAMILY MEMBER"/>
    <property type="match status" value="1"/>
</dbReference>
<evidence type="ECO:0000256" key="8">
    <source>
        <dbReference type="ARBA" id="ARBA00050776"/>
    </source>
</evidence>
<evidence type="ECO:0000256" key="5">
    <source>
        <dbReference type="ARBA" id="ARBA00022898"/>
    </source>
</evidence>
<evidence type="ECO:0000259" key="9">
    <source>
        <dbReference type="Pfam" id="PF00266"/>
    </source>
</evidence>
<evidence type="ECO:0000256" key="7">
    <source>
        <dbReference type="ARBA" id="ARBA00023014"/>
    </source>
</evidence>
<proteinExistence type="inferred from homology"/>
<evidence type="ECO:0000313" key="10">
    <source>
        <dbReference type="EMBL" id="HJB40971.1"/>
    </source>
</evidence>
<reference evidence="10" key="2">
    <citation type="submission" date="2021-04" db="EMBL/GenBank/DDBJ databases">
        <authorList>
            <person name="Gilroy R."/>
        </authorList>
    </citation>
    <scope>NUCLEOTIDE SEQUENCE</scope>
    <source>
        <strain evidence="10">ChiBcec8-13705</strain>
    </source>
</reference>
<protein>
    <submittedName>
        <fullName evidence="10">Cysteine desulfurase</fullName>
    </submittedName>
</protein>
<dbReference type="Gene3D" id="3.40.640.10">
    <property type="entry name" value="Type I PLP-dependent aspartate aminotransferase-like (Major domain)"/>
    <property type="match status" value="1"/>
</dbReference>
<evidence type="ECO:0000313" key="11">
    <source>
        <dbReference type="Proteomes" id="UP000886803"/>
    </source>
</evidence>
<dbReference type="PANTHER" id="PTHR11601:SF34">
    <property type="entry name" value="CYSTEINE DESULFURASE"/>
    <property type="match status" value="1"/>
</dbReference>
<comment type="cofactor">
    <cofactor evidence="1">
        <name>pyridoxal 5'-phosphate</name>
        <dbReference type="ChEBI" id="CHEBI:597326"/>
    </cofactor>
</comment>
<dbReference type="GO" id="GO:0051536">
    <property type="term" value="F:iron-sulfur cluster binding"/>
    <property type="evidence" value="ECO:0007669"/>
    <property type="project" value="UniProtKB-KW"/>
</dbReference>
<dbReference type="GO" id="GO:0046872">
    <property type="term" value="F:metal ion binding"/>
    <property type="evidence" value="ECO:0007669"/>
    <property type="project" value="UniProtKB-KW"/>
</dbReference>
<keyword evidence="4" id="KW-0479">Metal-binding</keyword>
<dbReference type="InterPro" id="IPR000192">
    <property type="entry name" value="Aminotrans_V_dom"/>
</dbReference>
<dbReference type="Gene3D" id="1.10.260.50">
    <property type="match status" value="1"/>
</dbReference>
<dbReference type="InterPro" id="IPR015424">
    <property type="entry name" value="PyrdxlP-dep_Trfase"/>
</dbReference>
<dbReference type="PIRSF" id="PIRSF005572">
    <property type="entry name" value="NifS"/>
    <property type="match status" value="1"/>
</dbReference>
<keyword evidence="6" id="KW-0408">Iron</keyword>
<comment type="similarity">
    <text evidence="2">Belongs to the class-V pyridoxal-phosphate-dependent aminotransferase family. NifS/IscS subfamily.</text>
</comment>
<feature type="domain" description="Aminotransferase class V" evidence="9">
    <location>
        <begin position="5"/>
        <end position="356"/>
    </location>
</feature>
<dbReference type="InterPro" id="IPR015421">
    <property type="entry name" value="PyrdxlP-dep_Trfase_major"/>
</dbReference>
<dbReference type="InterPro" id="IPR016454">
    <property type="entry name" value="Cysteine_dSase"/>
</dbReference>
<sequence length="374" mass="38977">MEPIIYADHAATTPLSPLAWQAMQPWLRDRFANPAALYRSGQEARRAVEQARRQVAGCLGCAPHQIFFTSGGSEGNTWAVYSGAARPGPGSREVVTTAIEHHSVSGACAALGVPVRTLPVDHAGRVDPAALDEALARRPRLVSLQYANNEVGTIQDLPALAARCAAQGVPLHVDAVQAAGQIELPLDNIALLTAAAHKFGGPQGIGFLYARQPGQLRPLLGGGNQQGGLRPGTEPVALIVGLAAALQDACEHRAQNAAAKRALAADFCRTLRQGWPAARFHSTADGLPGLVSVGLPDQDSQNMTYRLDLAGVCVSPGAACDNTGRTHPSHVLLALGGQAAEDALCTLRFSFGAANAPGDGAEAARRLLNLLHTD</sequence>
<evidence type="ECO:0000256" key="6">
    <source>
        <dbReference type="ARBA" id="ARBA00023004"/>
    </source>
</evidence>
<accession>A0A9D2S2J2</accession>
<dbReference type="Gene3D" id="3.90.1150.10">
    <property type="entry name" value="Aspartate Aminotransferase, domain 1"/>
    <property type="match status" value="1"/>
</dbReference>
<dbReference type="EMBL" id="DWYG01000007">
    <property type="protein sequence ID" value="HJB40971.1"/>
    <property type="molecule type" value="Genomic_DNA"/>
</dbReference>
<dbReference type="SUPFAM" id="SSF53383">
    <property type="entry name" value="PLP-dependent transferases"/>
    <property type="match status" value="1"/>
</dbReference>
<keyword evidence="5" id="KW-0663">Pyridoxal phosphate</keyword>
<dbReference type="GO" id="GO:0031071">
    <property type="term" value="F:cysteine desulfurase activity"/>
    <property type="evidence" value="ECO:0007669"/>
    <property type="project" value="UniProtKB-EC"/>
</dbReference>
<dbReference type="InterPro" id="IPR015422">
    <property type="entry name" value="PyrdxlP-dep_Trfase_small"/>
</dbReference>
<comment type="caution">
    <text evidence="10">The sequence shown here is derived from an EMBL/GenBank/DDBJ whole genome shotgun (WGS) entry which is preliminary data.</text>
</comment>
<evidence type="ECO:0000256" key="4">
    <source>
        <dbReference type="ARBA" id="ARBA00022723"/>
    </source>
</evidence>
<keyword evidence="7" id="KW-0411">Iron-sulfur</keyword>
<reference evidence="10" key="1">
    <citation type="journal article" date="2021" name="PeerJ">
        <title>Extensive microbial diversity within the chicken gut microbiome revealed by metagenomics and culture.</title>
        <authorList>
            <person name="Gilroy R."/>
            <person name="Ravi A."/>
            <person name="Getino M."/>
            <person name="Pursley I."/>
            <person name="Horton D.L."/>
            <person name="Alikhan N.F."/>
            <person name="Baker D."/>
            <person name="Gharbi K."/>
            <person name="Hall N."/>
            <person name="Watson M."/>
            <person name="Adriaenssens E.M."/>
            <person name="Foster-Nyarko E."/>
            <person name="Jarju S."/>
            <person name="Secka A."/>
            <person name="Antonio M."/>
            <person name="Oren A."/>
            <person name="Chaudhuri R.R."/>
            <person name="La Ragione R."/>
            <person name="Hildebrand F."/>
            <person name="Pallen M.J."/>
        </authorList>
    </citation>
    <scope>NUCLEOTIDE SEQUENCE</scope>
    <source>
        <strain evidence="10">ChiBcec8-13705</strain>
    </source>
</reference>
<organism evidence="10 11">
    <name type="scientific">Candidatus Gemmiger avicola</name>
    <dbReference type="NCBI Taxonomy" id="2838605"/>
    <lineage>
        <taxon>Bacteria</taxon>
        <taxon>Bacillati</taxon>
        <taxon>Bacillota</taxon>
        <taxon>Clostridia</taxon>
        <taxon>Eubacteriales</taxon>
        <taxon>Gemmiger</taxon>
    </lineage>
</organism>
<name>A0A9D2S2J2_9FIRM</name>
<comment type="catalytic activity">
    <reaction evidence="8">
        <text>(sulfur carrier)-H + L-cysteine = (sulfur carrier)-SH + L-alanine</text>
        <dbReference type="Rhea" id="RHEA:43892"/>
        <dbReference type="Rhea" id="RHEA-COMP:14737"/>
        <dbReference type="Rhea" id="RHEA-COMP:14739"/>
        <dbReference type="ChEBI" id="CHEBI:29917"/>
        <dbReference type="ChEBI" id="CHEBI:35235"/>
        <dbReference type="ChEBI" id="CHEBI:57972"/>
        <dbReference type="ChEBI" id="CHEBI:64428"/>
        <dbReference type="EC" id="2.8.1.7"/>
    </reaction>
</comment>
<dbReference type="Proteomes" id="UP000886803">
    <property type="component" value="Unassembled WGS sequence"/>
</dbReference>
<evidence type="ECO:0000256" key="1">
    <source>
        <dbReference type="ARBA" id="ARBA00001933"/>
    </source>
</evidence>
<keyword evidence="3" id="KW-0808">Transferase</keyword>
<dbReference type="Pfam" id="PF00266">
    <property type="entry name" value="Aminotran_5"/>
    <property type="match status" value="1"/>
</dbReference>